<dbReference type="EC" id="2.7.13.3" evidence="3"/>
<dbReference type="InterPro" id="IPR003594">
    <property type="entry name" value="HATPase_dom"/>
</dbReference>
<evidence type="ECO:0000256" key="10">
    <source>
        <dbReference type="ARBA" id="ARBA00022989"/>
    </source>
</evidence>
<feature type="transmembrane region" description="Helical" evidence="12">
    <location>
        <begin position="40"/>
        <end position="60"/>
    </location>
</feature>
<dbReference type="Pfam" id="PF00672">
    <property type="entry name" value="HAMP"/>
    <property type="match status" value="1"/>
</dbReference>
<evidence type="ECO:0000259" key="13">
    <source>
        <dbReference type="PROSITE" id="PS50885"/>
    </source>
</evidence>
<comment type="subcellular location">
    <subcellularLocation>
        <location evidence="2">Membrane</location>
    </subcellularLocation>
</comment>
<keyword evidence="10 12" id="KW-1133">Transmembrane helix</keyword>
<name>A0A934X5E0_9MICO</name>
<dbReference type="SUPFAM" id="SSF55874">
    <property type="entry name" value="ATPase domain of HSP90 chaperone/DNA topoisomerase II/histidine kinase"/>
    <property type="match status" value="1"/>
</dbReference>
<dbReference type="EMBL" id="JADIXZ010000004">
    <property type="protein sequence ID" value="MBK6301107.1"/>
    <property type="molecule type" value="Genomic_DNA"/>
</dbReference>
<dbReference type="Gene3D" id="3.30.565.10">
    <property type="entry name" value="Histidine kinase-like ATPase, C-terminal domain"/>
    <property type="match status" value="1"/>
</dbReference>
<evidence type="ECO:0000256" key="8">
    <source>
        <dbReference type="ARBA" id="ARBA00022777"/>
    </source>
</evidence>
<dbReference type="Pfam" id="PF07730">
    <property type="entry name" value="HisKA_3"/>
    <property type="match status" value="1"/>
</dbReference>
<dbReference type="PROSITE" id="PS50885">
    <property type="entry name" value="HAMP"/>
    <property type="match status" value="1"/>
</dbReference>
<evidence type="ECO:0000313" key="15">
    <source>
        <dbReference type="Proteomes" id="UP000718281"/>
    </source>
</evidence>
<organism evidence="14 15">
    <name type="scientific">Candidatus Phosphoribacter hodrii</name>
    <dbReference type="NCBI Taxonomy" id="2953743"/>
    <lineage>
        <taxon>Bacteria</taxon>
        <taxon>Bacillati</taxon>
        <taxon>Actinomycetota</taxon>
        <taxon>Actinomycetes</taxon>
        <taxon>Micrococcales</taxon>
        <taxon>Dermatophilaceae</taxon>
        <taxon>Candidatus Phosphoribacter</taxon>
    </lineage>
</organism>
<dbReference type="PANTHER" id="PTHR24421:SF10">
    <property type="entry name" value="NITRATE_NITRITE SENSOR PROTEIN NARQ"/>
    <property type="match status" value="1"/>
</dbReference>
<dbReference type="InterPro" id="IPR003660">
    <property type="entry name" value="HAMP_dom"/>
</dbReference>
<dbReference type="CDD" id="cd16917">
    <property type="entry name" value="HATPase_UhpB-NarQ-NarX-like"/>
    <property type="match status" value="1"/>
</dbReference>
<keyword evidence="11" id="KW-0902">Two-component regulatory system</keyword>
<sequence length="320" mass="34362">MSLFWRLFLGTVVTLLVAVLILAFAPVTVSARASLDEMIVLFVGLAVIYVVHAVIIRRALRPLAELRQALSDLDTPRPDRTVPVRGTDEIAAVATAYNLMLERLDLERESSARASLNAQEAERSRVSSELHDEVGQSLTVLLLRLEMLGRVVPEDLRSEVTALSEVVRHNLEDVRAISARLRPGVLADLGLGPALAALCNDLGRHTGLTVRLSMPPHLAGSQELDLVIYRVVQEALTNVVRHAEATAADVVLREDVNGLRVTIADDGSGRGGIPGTGMMGMAERARLVRGRLDVDSVPGSGTTVTLTVPQVAMTTAGATR</sequence>
<keyword evidence="9" id="KW-0067">ATP-binding</keyword>
<dbReference type="InterPro" id="IPR011712">
    <property type="entry name" value="Sig_transdc_His_kin_sub3_dim/P"/>
</dbReference>
<dbReference type="GO" id="GO:0005524">
    <property type="term" value="F:ATP binding"/>
    <property type="evidence" value="ECO:0007669"/>
    <property type="project" value="UniProtKB-KW"/>
</dbReference>
<keyword evidence="4" id="KW-0597">Phosphoprotein</keyword>
<dbReference type="PANTHER" id="PTHR24421">
    <property type="entry name" value="NITRATE/NITRITE SENSOR PROTEIN NARX-RELATED"/>
    <property type="match status" value="1"/>
</dbReference>
<evidence type="ECO:0000256" key="2">
    <source>
        <dbReference type="ARBA" id="ARBA00004370"/>
    </source>
</evidence>
<evidence type="ECO:0000256" key="1">
    <source>
        <dbReference type="ARBA" id="ARBA00000085"/>
    </source>
</evidence>
<protein>
    <recommendedName>
        <fullName evidence="3">histidine kinase</fullName>
        <ecNumber evidence="3">2.7.13.3</ecNumber>
    </recommendedName>
</protein>
<dbReference type="Gene3D" id="1.20.5.1930">
    <property type="match status" value="1"/>
</dbReference>
<evidence type="ECO:0000256" key="12">
    <source>
        <dbReference type="SAM" id="Phobius"/>
    </source>
</evidence>
<proteinExistence type="predicted"/>
<evidence type="ECO:0000256" key="11">
    <source>
        <dbReference type="ARBA" id="ARBA00023012"/>
    </source>
</evidence>
<dbReference type="CDD" id="cd06225">
    <property type="entry name" value="HAMP"/>
    <property type="match status" value="1"/>
</dbReference>
<evidence type="ECO:0000313" key="14">
    <source>
        <dbReference type="EMBL" id="MBK6301107.1"/>
    </source>
</evidence>
<keyword evidence="6 12" id="KW-0812">Transmembrane</keyword>
<evidence type="ECO:0000256" key="7">
    <source>
        <dbReference type="ARBA" id="ARBA00022741"/>
    </source>
</evidence>
<dbReference type="SUPFAM" id="SSF158472">
    <property type="entry name" value="HAMP domain-like"/>
    <property type="match status" value="1"/>
</dbReference>
<gene>
    <name evidence="14" type="ORF">IPF40_08650</name>
</gene>
<comment type="catalytic activity">
    <reaction evidence="1">
        <text>ATP + protein L-histidine = ADP + protein N-phospho-L-histidine.</text>
        <dbReference type="EC" id="2.7.13.3"/>
    </reaction>
</comment>
<dbReference type="InterPro" id="IPR050482">
    <property type="entry name" value="Sensor_HK_TwoCompSys"/>
</dbReference>
<keyword evidence="7" id="KW-0547">Nucleotide-binding</keyword>
<comment type="caution">
    <text evidence="14">The sequence shown here is derived from an EMBL/GenBank/DDBJ whole genome shotgun (WGS) entry which is preliminary data.</text>
</comment>
<dbReference type="Proteomes" id="UP000718281">
    <property type="component" value="Unassembled WGS sequence"/>
</dbReference>
<keyword evidence="8 14" id="KW-0418">Kinase</keyword>
<keyword evidence="5" id="KW-0808">Transferase</keyword>
<dbReference type="GO" id="GO:0046983">
    <property type="term" value="F:protein dimerization activity"/>
    <property type="evidence" value="ECO:0007669"/>
    <property type="project" value="InterPro"/>
</dbReference>
<evidence type="ECO:0000256" key="9">
    <source>
        <dbReference type="ARBA" id="ARBA00022840"/>
    </source>
</evidence>
<dbReference type="GO" id="GO:0016020">
    <property type="term" value="C:membrane"/>
    <property type="evidence" value="ECO:0007669"/>
    <property type="project" value="UniProtKB-SubCell"/>
</dbReference>
<dbReference type="SMART" id="SM00304">
    <property type="entry name" value="HAMP"/>
    <property type="match status" value="1"/>
</dbReference>
<reference evidence="14 15" key="1">
    <citation type="submission" date="2020-10" db="EMBL/GenBank/DDBJ databases">
        <title>Connecting structure to function with the recovery of over 1000 high-quality activated sludge metagenome-assembled genomes encoding full-length rRNA genes using long-read sequencing.</title>
        <authorList>
            <person name="Singleton C.M."/>
            <person name="Petriglieri F."/>
            <person name="Kristensen J.M."/>
            <person name="Kirkegaard R.H."/>
            <person name="Michaelsen T.Y."/>
            <person name="Andersen M.H."/>
            <person name="Karst S.M."/>
            <person name="Dueholm M.S."/>
            <person name="Nielsen P.H."/>
            <person name="Albertsen M."/>
        </authorList>
    </citation>
    <scope>NUCLEOTIDE SEQUENCE [LARGE SCALE GENOMIC DNA]</scope>
    <source>
        <strain evidence="14">AalE_18-Q3-R2-46_BAT3C.188</strain>
    </source>
</reference>
<evidence type="ECO:0000256" key="5">
    <source>
        <dbReference type="ARBA" id="ARBA00022679"/>
    </source>
</evidence>
<keyword evidence="12" id="KW-0472">Membrane</keyword>
<feature type="domain" description="HAMP" evidence="13">
    <location>
        <begin position="57"/>
        <end position="109"/>
    </location>
</feature>
<evidence type="ECO:0000256" key="3">
    <source>
        <dbReference type="ARBA" id="ARBA00012438"/>
    </source>
</evidence>
<accession>A0A934X5E0</accession>
<dbReference type="AlphaFoldDB" id="A0A934X5E0"/>
<dbReference type="GO" id="GO:0000155">
    <property type="term" value="F:phosphorelay sensor kinase activity"/>
    <property type="evidence" value="ECO:0007669"/>
    <property type="project" value="InterPro"/>
</dbReference>
<dbReference type="Pfam" id="PF02518">
    <property type="entry name" value="HATPase_c"/>
    <property type="match status" value="1"/>
</dbReference>
<dbReference type="InterPro" id="IPR036890">
    <property type="entry name" value="HATPase_C_sf"/>
</dbReference>
<dbReference type="Gene3D" id="6.10.340.10">
    <property type="match status" value="1"/>
</dbReference>
<evidence type="ECO:0000256" key="4">
    <source>
        <dbReference type="ARBA" id="ARBA00022553"/>
    </source>
</evidence>
<evidence type="ECO:0000256" key="6">
    <source>
        <dbReference type="ARBA" id="ARBA00022692"/>
    </source>
</evidence>